<dbReference type="InterPro" id="IPR012677">
    <property type="entry name" value="Nucleotide-bd_a/b_plait_sf"/>
</dbReference>
<dbReference type="PROSITE" id="PS50102">
    <property type="entry name" value="RRM"/>
    <property type="match status" value="2"/>
</dbReference>
<feature type="compositionally biased region" description="Low complexity" evidence="3">
    <location>
        <begin position="454"/>
        <end position="468"/>
    </location>
</feature>
<sequence>MISQVESSTETMPAGNFDTQSLSHLLASLQPMSDKQDFLVPTSMSGPTLGTSTELVFPPQQQFQGNAVNKPNLRVNVDTDSSLSNNIAMDSVASSDHHKPAAVTPQGLSSSMITSSTPQPNTPHQPTNVFVAGLPSSWDERKLKERFSEYGGIVSVRIVPCRRFGFVMFKNPQAARAAIAGAHQTRPTASSQPIHVTLSMHDEGVDDVANERLFIRGLPEWATQAHLRSVFSKFGNIEEASLLINNAGHCKGTGFVQFTRVEDAAAAMAGCRTARIENFDFDLEIKFSETAEVHQQRQERNRERYRAKNSSNNTTPTGAEIPAIKIHGKAAFTNATTALLGPPPPPPPPPSLPPQYASQNGIVPPPPPPPQYGAPTAQWAPPAHAPPPPPTHLHHAGTAMQPPPHQPQTFQPTHLMHGHQLPPPHHQMAPHFAPPQPPAFMATPTGNQSMMMMQQPPQFGAPLSPQSHHQFHQPPPPPPPQQQLQMHPQQQQHPAHMFAPAQHMSPMVSPMGQPPQGGMMASQMMAAPPTNISPKSAVTPTIQLFFPTSGDMCFTSPICSEDVVRQVLQTKCGITPEKVLLIDPNRNSYAVRLPDRNLHAPVAQSLVNCVFSTGHALEVALFS</sequence>
<dbReference type="Gene3D" id="3.30.70.330">
    <property type="match status" value="2"/>
</dbReference>
<feature type="region of interest" description="Disordered" evidence="3">
    <location>
        <begin position="291"/>
        <end position="321"/>
    </location>
</feature>
<feature type="compositionally biased region" description="Low complexity" evidence="3">
    <location>
        <begin position="114"/>
        <end position="124"/>
    </location>
</feature>
<dbReference type="AlphaFoldDB" id="A0A0S4IQ35"/>
<evidence type="ECO:0000313" key="5">
    <source>
        <dbReference type="EMBL" id="CUF10826.1"/>
    </source>
</evidence>
<feature type="domain" description="RRM" evidence="4">
    <location>
        <begin position="211"/>
        <end position="290"/>
    </location>
</feature>
<dbReference type="Pfam" id="PF00076">
    <property type="entry name" value="RRM_1"/>
    <property type="match status" value="2"/>
</dbReference>
<organism evidence="5 6">
    <name type="scientific">Bodo saltans</name>
    <name type="common">Flagellated protozoan</name>
    <dbReference type="NCBI Taxonomy" id="75058"/>
    <lineage>
        <taxon>Eukaryota</taxon>
        <taxon>Discoba</taxon>
        <taxon>Euglenozoa</taxon>
        <taxon>Kinetoplastea</taxon>
        <taxon>Metakinetoplastina</taxon>
        <taxon>Eubodonida</taxon>
        <taxon>Bodonidae</taxon>
        <taxon>Bodo</taxon>
    </lineage>
</organism>
<dbReference type="InterPro" id="IPR050886">
    <property type="entry name" value="RNA-binding_reg"/>
</dbReference>
<dbReference type="InterPro" id="IPR035979">
    <property type="entry name" value="RBD_domain_sf"/>
</dbReference>
<dbReference type="SUPFAM" id="SSF54928">
    <property type="entry name" value="RNA-binding domain, RBD"/>
    <property type="match status" value="2"/>
</dbReference>
<dbReference type="CDD" id="cd00590">
    <property type="entry name" value="RRM_SF"/>
    <property type="match status" value="2"/>
</dbReference>
<dbReference type="VEuPathDB" id="TriTrypDB:BSAL_00385"/>
<accession>A0A0S4IQ35</accession>
<evidence type="ECO:0000256" key="1">
    <source>
        <dbReference type="ARBA" id="ARBA00022884"/>
    </source>
</evidence>
<dbReference type="OMA" id="NSAHGSH"/>
<evidence type="ECO:0000256" key="3">
    <source>
        <dbReference type="SAM" id="MobiDB-lite"/>
    </source>
</evidence>
<dbReference type="OrthoDB" id="439808at2759"/>
<name>A0A0S4IQ35_BODSA</name>
<evidence type="ECO:0000256" key="2">
    <source>
        <dbReference type="PROSITE-ProRule" id="PRU00176"/>
    </source>
</evidence>
<reference evidence="6" key="1">
    <citation type="submission" date="2015-09" db="EMBL/GenBank/DDBJ databases">
        <authorList>
            <consortium name="Pathogen Informatics"/>
        </authorList>
    </citation>
    <scope>NUCLEOTIDE SEQUENCE [LARGE SCALE GENOMIC DNA]</scope>
    <source>
        <strain evidence="6">Lake Konstanz</strain>
    </source>
</reference>
<dbReference type="GO" id="GO:0003723">
    <property type="term" value="F:RNA binding"/>
    <property type="evidence" value="ECO:0007669"/>
    <property type="project" value="UniProtKB-UniRule"/>
</dbReference>
<dbReference type="InterPro" id="IPR000504">
    <property type="entry name" value="RRM_dom"/>
</dbReference>
<protein>
    <submittedName>
        <fullName evidence="5">RNA-binding protein, putative</fullName>
    </submittedName>
</protein>
<gene>
    <name evidence="5" type="ORF">BSAL_00385</name>
</gene>
<keyword evidence="1 2" id="KW-0694">RNA-binding</keyword>
<feature type="compositionally biased region" description="Basic and acidic residues" evidence="3">
    <location>
        <begin position="291"/>
        <end position="306"/>
    </location>
</feature>
<dbReference type="EMBL" id="CYKH01000241">
    <property type="protein sequence ID" value="CUF10826.1"/>
    <property type="molecule type" value="Genomic_DNA"/>
</dbReference>
<feature type="region of interest" description="Disordered" evidence="3">
    <location>
        <begin position="454"/>
        <end position="495"/>
    </location>
</feature>
<feature type="compositionally biased region" description="Pro residues" evidence="3">
    <location>
        <begin position="341"/>
        <end position="353"/>
    </location>
</feature>
<feature type="region of interest" description="Disordered" evidence="3">
    <location>
        <begin position="92"/>
        <end position="124"/>
    </location>
</feature>
<evidence type="ECO:0000259" key="4">
    <source>
        <dbReference type="PROSITE" id="PS50102"/>
    </source>
</evidence>
<dbReference type="PANTHER" id="PTHR48024:SF56">
    <property type="entry name" value="HETEROGENEOUS NUCLEAR RIBONUCLEOPROTEIN A0"/>
    <property type="match status" value="1"/>
</dbReference>
<feature type="compositionally biased region" description="Low complexity" evidence="3">
    <location>
        <begin position="482"/>
        <end position="495"/>
    </location>
</feature>
<proteinExistence type="predicted"/>
<feature type="domain" description="RRM" evidence="4">
    <location>
        <begin position="127"/>
        <end position="201"/>
    </location>
</feature>
<evidence type="ECO:0000313" key="6">
    <source>
        <dbReference type="Proteomes" id="UP000051952"/>
    </source>
</evidence>
<keyword evidence="6" id="KW-1185">Reference proteome</keyword>
<feature type="region of interest" description="Disordered" evidence="3">
    <location>
        <begin position="336"/>
        <end position="417"/>
    </location>
</feature>
<dbReference type="PANTHER" id="PTHR48024">
    <property type="entry name" value="GEO13361P1-RELATED"/>
    <property type="match status" value="1"/>
</dbReference>
<dbReference type="SMART" id="SM00360">
    <property type="entry name" value="RRM"/>
    <property type="match status" value="2"/>
</dbReference>
<dbReference type="Proteomes" id="UP000051952">
    <property type="component" value="Unassembled WGS sequence"/>
</dbReference>
<feature type="compositionally biased region" description="Polar residues" evidence="3">
    <location>
        <begin position="308"/>
        <end position="317"/>
    </location>
</feature>
<feature type="compositionally biased region" description="Pro residues" evidence="3">
    <location>
        <begin position="363"/>
        <end position="372"/>
    </location>
</feature>
<dbReference type="GO" id="GO:0005634">
    <property type="term" value="C:nucleus"/>
    <property type="evidence" value="ECO:0007669"/>
    <property type="project" value="TreeGrafter"/>
</dbReference>